<organism evidence="1">
    <name type="scientific">Shewanella frigidimarina</name>
    <dbReference type="NCBI Taxonomy" id="56812"/>
    <lineage>
        <taxon>Bacteria</taxon>
        <taxon>Pseudomonadati</taxon>
        <taxon>Pseudomonadota</taxon>
        <taxon>Gammaproteobacteria</taxon>
        <taxon>Alteromonadales</taxon>
        <taxon>Shewanellaceae</taxon>
        <taxon>Shewanella</taxon>
    </lineage>
</organism>
<reference evidence="1 2" key="1">
    <citation type="submission" date="2016-01" db="EMBL/GenBank/DDBJ databases">
        <title>Draft genome of the antarctic isolate Shewanella frigidimarina Ag06-30.</title>
        <authorList>
            <person name="Parmeciano Di Noto G."/>
            <person name="Vazquez S."/>
            <person name="Mac Cormack W."/>
            <person name="Iriarte A."/>
            <person name="Quiroga C."/>
        </authorList>
    </citation>
    <scope>NUCLEOTIDE SEQUENCE [LARGE SCALE GENOMIC DNA]</scope>
    <source>
        <strain evidence="1 2">Ag06-30</strain>
    </source>
</reference>
<dbReference type="EMBL" id="LRDC01000038">
    <property type="protein sequence ID" value="KVX00716.1"/>
    <property type="molecule type" value="Genomic_DNA"/>
</dbReference>
<accession>A0A106BY24</accession>
<dbReference type="AlphaFoldDB" id="A0A106BY24"/>
<sequence length="188" mass="21698">MSSDLFSHIWGPMNPDIIFYLPTPPELPAHWQASHPDAITQLVALNGNHWRKIVTIMAKICCLEHDINANKGINWKQIRNQLFNESHDQQIGKHINTPSRLNCQLRIVNSKVEHHGEIVFPSESWHILCGKEAQQCMGITDPRHNVSLDEKQKIQHQHTVLLTPYLDYRQYANALIELTRQHIALSKV</sequence>
<name>A0A106BY24_SHEFR</name>
<comment type="caution">
    <text evidence="1">The sequence shown here is derived from an EMBL/GenBank/DDBJ whole genome shotgun (WGS) entry which is preliminary data.</text>
</comment>
<dbReference type="InterPro" id="IPR054222">
    <property type="entry name" value="DUF6942"/>
</dbReference>
<gene>
    <name evidence="1" type="ORF">AWJ07_20105</name>
</gene>
<evidence type="ECO:0000313" key="2">
    <source>
        <dbReference type="Proteomes" id="UP000055702"/>
    </source>
</evidence>
<dbReference type="RefSeq" id="WP_059746786.1">
    <property type="nucleotide sequence ID" value="NZ_LRDC01000038.1"/>
</dbReference>
<dbReference type="Pfam" id="PF22098">
    <property type="entry name" value="DUF6942"/>
    <property type="match status" value="1"/>
</dbReference>
<proteinExistence type="predicted"/>
<protein>
    <submittedName>
        <fullName evidence="1">Uncharacterized protein</fullName>
    </submittedName>
</protein>
<dbReference type="Proteomes" id="UP000055702">
    <property type="component" value="Unassembled WGS sequence"/>
</dbReference>
<evidence type="ECO:0000313" key="1">
    <source>
        <dbReference type="EMBL" id="KVX00716.1"/>
    </source>
</evidence>